<sequence length="230" mass="24300">MPKFNLFVSGTVLASGLASLALAAQPIQAAEISITGSNGNWFYQYDNSEENSLTLYERATDLGAFDVGIALTGYEPNTSVGIQLLKLVYNYSKLTWTDFHITIGTGLGDEFTQLDPNGDLFAPTVDNGEGISAPFDLAYLFSGGTLGFAKVTNSGTYISFDHGTVLSGILGVQNPGVTAPAFLLNVPIDADGNAFFTLRQTASVPEPFTILGAGAALGFGSFFKRLKAKK</sequence>
<dbReference type="InterPro" id="IPR026374">
    <property type="entry name" value="Cyano_PEP"/>
</dbReference>
<feature type="signal peptide" evidence="1">
    <location>
        <begin position="1"/>
        <end position="23"/>
    </location>
</feature>
<evidence type="ECO:0000313" key="3">
    <source>
        <dbReference type="Proteomes" id="UP000008206"/>
    </source>
</evidence>
<dbReference type="HOGENOM" id="CLU_1105706_0_0_3"/>
<feature type="chain" id="PRO_5003141233" description="PEP-CTERM protein-sorting domain-containing protein" evidence="1">
    <location>
        <begin position="24"/>
        <end position="230"/>
    </location>
</feature>
<keyword evidence="3" id="KW-1185">Reference proteome</keyword>
<reference evidence="3" key="1">
    <citation type="journal article" date="2011" name="MBio">
        <title>Novel metabolic attributes of the genus Cyanothece, comprising a group of unicellular nitrogen-fixing Cyanobacteria.</title>
        <authorList>
            <person name="Bandyopadhyay A."/>
            <person name="Elvitigala T."/>
            <person name="Welsh E."/>
            <person name="Stockel J."/>
            <person name="Liberton M."/>
            <person name="Min H."/>
            <person name="Sherman L.A."/>
            <person name="Pakrasi H.B."/>
        </authorList>
    </citation>
    <scope>NUCLEOTIDE SEQUENCE [LARGE SCALE GENOMIC DNA]</scope>
    <source>
        <strain evidence="3">PCC 7822</strain>
    </source>
</reference>
<dbReference type="AlphaFoldDB" id="E0UCJ7"/>
<dbReference type="eggNOG" id="ENOG5032170">
    <property type="taxonomic scope" value="Bacteria"/>
</dbReference>
<evidence type="ECO:0008006" key="4">
    <source>
        <dbReference type="Google" id="ProtNLM"/>
    </source>
</evidence>
<dbReference type="EMBL" id="CP002198">
    <property type="protein sequence ID" value="ADN14068.1"/>
    <property type="molecule type" value="Genomic_DNA"/>
</dbReference>
<evidence type="ECO:0000256" key="1">
    <source>
        <dbReference type="SAM" id="SignalP"/>
    </source>
</evidence>
<dbReference type="Proteomes" id="UP000008206">
    <property type="component" value="Chromosome"/>
</dbReference>
<dbReference type="RefSeq" id="WP_013322174.1">
    <property type="nucleotide sequence ID" value="NC_014501.1"/>
</dbReference>
<gene>
    <name evidence="2" type="ordered locus">Cyan7822_2086</name>
</gene>
<name>E0UCJ7_GLOV7</name>
<dbReference type="KEGG" id="cyj:Cyan7822_2086"/>
<organism evidence="2 3">
    <name type="scientific">Gloeothece verrucosa (strain PCC 7822)</name>
    <name type="common">Cyanothece sp. (strain PCC 7822)</name>
    <dbReference type="NCBI Taxonomy" id="497965"/>
    <lineage>
        <taxon>Bacteria</taxon>
        <taxon>Bacillati</taxon>
        <taxon>Cyanobacteriota</taxon>
        <taxon>Cyanophyceae</taxon>
        <taxon>Oscillatoriophycideae</taxon>
        <taxon>Chroococcales</taxon>
        <taxon>Aphanothecaceae</taxon>
        <taxon>Gloeothece</taxon>
        <taxon>Gloeothece verrucosa</taxon>
    </lineage>
</organism>
<protein>
    <recommendedName>
        <fullName evidence="4">PEP-CTERM protein-sorting domain-containing protein</fullName>
    </recommendedName>
</protein>
<dbReference type="NCBIfam" id="TIGR04155">
    <property type="entry name" value="cyano_PEP"/>
    <property type="match status" value="1"/>
</dbReference>
<evidence type="ECO:0000313" key="2">
    <source>
        <dbReference type="EMBL" id="ADN14068.1"/>
    </source>
</evidence>
<accession>E0UCJ7</accession>
<proteinExistence type="predicted"/>
<keyword evidence="1" id="KW-0732">Signal</keyword>